<protein>
    <submittedName>
        <fullName evidence="8">BMP family ABC transporter substrate-binding protein</fullName>
    </submittedName>
</protein>
<dbReference type="PROSITE" id="PS51257">
    <property type="entry name" value="PROKAR_LIPOPROTEIN"/>
    <property type="match status" value="1"/>
</dbReference>
<reference evidence="9 10" key="1">
    <citation type="submission" date="2018-12" db="EMBL/GenBank/DDBJ databases">
        <authorList>
            <consortium name="Pathogen Informatics"/>
        </authorList>
    </citation>
    <scope>NUCLEOTIDE SEQUENCE [LARGE SCALE GENOMIC DNA]</scope>
    <source>
        <strain evidence="9 10">NCTC10126</strain>
    </source>
</reference>
<evidence type="ECO:0000313" key="9">
    <source>
        <dbReference type="EMBL" id="VDR42050.1"/>
    </source>
</evidence>
<dbReference type="InterPro" id="IPR003760">
    <property type="entry name" value="PnrA-like"/>
</dbReference>
<dbReference type="EMBL" id="CP101806">
    <property type="protein sequence ID" value="UUD35134.1"/>
    <property type="molecule type" value="Genomic_DNA"/>
</dbReference>
<evidence type="ECO:0000259" key="7">
    <source>
        <dbReference type="Pfam" id="PF02608"/>
    </source>
</evidence>
<dbReference type="AlphaFoldDB" id="A0A3P8MDN5"/>
<evidence type="ECO:0000313" key="8">
    <source>
        <dbReference type="EMBL" id="UUD35134.1"/>
    </source>
</evidence>
<feature type="signal peptide" evidence="6">
    <location>
        <begin position="1"/>
        <end position="26"/>
    </location>
</feature>
<evidence type="ECO:0000256" key="2">
    <source>
        <dbReference type="ARBA" id="ARBA00022475"/>
    </source>
</evidence>
<gene>
    <name evidence="9" type="ORF">NCTC10126_00546</name>
    <name evidence="8" type="ORF">NPA07_05000</name>
</gene>
<reference evidence="8" key="2">
    <citation type="submission" date="2022-07" db="EMBL/GenBank/DDBJ databases">
        <title>Complete genome of Mycoplasma caviae type strain G122.</title>
        <authorList>
            <person name="Spergser J."/>
        </authorList>
    </citation>
    <scope>NUCLEOTIDE SEQUENCE</scope>
    <source>
        <strain evidence="8">G122</strain>
    </source>
</reference>
<dbReference type="GO" id="GO:0005886">
    <property type="term" value="C:plasma membrane"/>
    <property type="evidence" value="ECO:0007669"/>
    <property type="project" value="UniProtKB-SubCell"/>
</dbReference>
<organism evidence="9 10">
    <name type="scientific">Mycoplasmopsis caviae</name>
    <dbReference type="NCBI Taxonomy" id="55603"/>
    <lineage>
        <taxon>Bacteria</taxon>
        <taxon>Bacillati</taxon>
        <taxon>Mycoplasmatota</taxon>
        <taxon>Mycoplasmoidales</taxon>
        <taxon>Metamycoplasmataceae</taxon>
        <taxon>Mycoplasmopsis</taxon>
    </lineage>
</organism>
<feature type="chain" id="PRO_5018234453" evidence="6">
    <location>
        <begin position="27"/>
        <end position="462"/>
    </location>
</feature>
<dbReference type="PANTHER" id="PTHR34296">
    <property type="entry name" value="TRANSCRIPTIONAL ACTIVATOR PROTEIN MED"/>
    <property type="match status" value="1"/>
</dbReference>
<evidence type="ECO:0000256" key="4">
    <source>
        <dbReference type="ARBA" id="ARBA00023136"/>
    </source>
</evidence>
<keyword evidence="2" id="KW-1003">Cell membrane</keyword>
<dbReference type="PRINTS" id="PR01733">
    <property type="entry name" value="LIPPROTEIN48"/>
</dbReference>
<dbReference type="PIRSF" id="PIRSF032900">
    <property type="entry name" value="Mycoplasma_p48"/>
    <property type="match status" value="1"/>
</dbReference>
<name>A0A3P8MDN5_9BACT</name>
<dbReference type="InterPro" id="IPR008107">
    <property type="entry name" value="Mycoplasma_p48"/>
</dbReference>
<keyword evidence="3 6" id="KW-0732">Signal</keyword>
<feature type="domain" description="ABC transporter substrate-binding protein PnrA-like" evidence="7">
    <location>
        <begin position="72"/>
        <end position="364"/>
    </location>
</feature>
<proteinExistence type="predicted"/>
<sequence>MSKKLSLKAISILGTAAAFTPIMLSAGCGETKFEEIVDSDGIKTLKTLADIKSIKNIKLKDGYTIENAPRTIFITDEGNVKDKSFNQSGWEALHKLSYELGLNGPTVKRGLHNSYVEPKDNKLIDAYKNAINSGFKYLVLNGFTHGDALSKFLKDDKYVEIIRKNKIVFIATDFDAKAQFDEFNKDKEENEKLKGHYISLLFETKQAGFMAGYAISKYLGEKYTEPEQKTVGTFGGIPYPAVTDFIEGLFKGMIYWNEKNPDKKVKSFADTINLSTNFKSNTAISKKAVEGIQNAQVVFPVAGSITAEMRNQMKTVKKEGQLIIGVDADQRKAYDKKAPFFTSVTKSVGQAIYTVLAELYSTGGTTIVSGFVEGMSDPQSTPLVYNKDDVTKSFVGVAPASILNAYGEEEQKKAQEALDEGVKKYLDDKTEIENRLTTVNQSMIENGNTSKYINYLAAETRK</sequence>
<keyword evidence="11" id="KW-1185">Reference proteome</keyword>
<evidence type="ECO:0000313" key="11">
    <source>
        <dbReference type="Proteomes" id="UP001058569"/>
    </source>
</evidence>
<dbReference type="Proteomes" id="UP000280036">
    <property type="component" value="Unassembled WGS sequence"/>
</dbReference>
<dbReference type="EMBL" id="UZVY01000001">
    <property type="protein sequence ID" value="VDR42050.1"/>
    <property type="molecule type" value="Genomic_DNA"/>
</dbReference>
<dbReference type="Gene3D" id="3.40.50.2300">
    <property type="match status" value="2"/>
</dbReference>
<keyword evidence="5" id="KW-0449">Lipoprotein</keyword>
<keyword evidence="4" id="KW-0472">Membrane</keyword>
<evidence type="ECO:0000313" key="10">
    <source>
        <dbReference type="Proteomes" id="UP000280036"/>
    </source>
</evidence>
<comment type="subcellular location">
    <subcellularLocation>
        <location evidence="1">Cell membrane</location>
    </subcellularLocation>
</comment>
<evidence type="ECO:0000256" key="6">
    <source>
        <dbReference type="SAM" id="SignalP"/>
    </source>
</evidence>
<dbReference type="RefSeq" id="WP_164535718.1">
    <property type="nucleotide sequence ID" value="NZ_CP101806.1"/>
</dbReference>
<evidence type="ECO:0000256" key="3">
    <source>
        <dbReference type="ARBA" id="ARBA00022729"/>
    </source>
</evidence>
<dbReference type="Pfam" id="PF02608">
    <property type="entry name" value="Bmp"/>
    <property type="match status" value="1"/>
</dbReference>
<dbReference type="Proteomes" id="UP001058569">
    <property type="component" value="Chromosome"/>
</dbReference>
<accession>A0A3P8MDN5</accession>
<evidence type="ECO:0000256" key="1">
    <source>
        <dbReference type="ARBA" id="ARBA00004236"/>
    </source>
</evidence>
<evidence type="ECO:0000256" key="5">
    <source>
        <dbReference type="ARBA" id="ARBA00023288"/>
    </source>
</evidence>
<dbReference type="PANTHER" id="PTHR34296:SF2">
    <property type="entry name" value="ABC TRANSPORTER GUANOSINE-BINDING PROTEIN NUPN"/>
    <property type="match status" value="1"/>
</dbReference>
<dbReference type="InterPro" id="IPR050957">
    <property type="entry name" value="BMP_lipoprotein"/>
</dbReference>